<protein>
    <submittedName>
        <fullName evidence="2">LEA type 2 family protein</fullName>
    </submittedName>
</protein>
<evidence type="ECO:0000259" key="1">
    <source>
        <dbReference type="Pfam" id="PF03168"/>
    </source>
</evidence>
<name>A0AA49JCU0_9BACT</name>
<gene>
    <name evidence="2" type="ORF">K4G66_26795</name>
</gene>
<dbReference type="AlphaFoldDB" id="A0AA49JCU0"/>
<proteinExistence type="predicted"/>
<evidence type="ECO:0000313" key="2">
    <source>
        <dbReference type="EMBL" id="WKN35978.1"/>
    </source>
</evidence>
<dbReference type="Pfam" id="PF03168">
    <property type="entry name" value="LEA_2"/>
    <property type="match status" value="1"/>
</dbReference>
<organism evidence="2">
    <name type="scientific">Roseihalotalea indica</name>
    <dbReference type="NCBI Taxonomy" id="2867963"/>
    <lineage>
        <taxon>Bacteria</taxon>
        <taxon>Pseudomonadati</taxon>
        <taxon>Bacteroidota</taxon>
        <taxon>Cytophagia</taxon>
        <taxon>Cytophagales</taxon>
        <taxon>Catalimonadaceae</taxon>
        <taxon>Roseihalotalea</taxon>
    </lineage>
</organism>
<reference evidence="2" key="2">
    <citation type="journal article" date="2024" name="Antonie Van Leeuwenhoek">
        <title>Roseihalotalea indica gen. nov., sp. nov., a halophilic Bacteroidetes from mesopelagic Southwest Indian Ocean with higher carbohydrate metabolic potential.</title>
        <authorList>
            <person name="Chen B."/>
            <person name="Zhang M."/>
            <person name="Lin D."/>
            <person name="Ye J."/>
            <person name="Tang K."/>
        </authorList>
    </citation>
    <scope>NUCLEOTIDE SEQUENCE</scope>
    <source>
        <strain evidence="2">TK19036</strain>
    </source>
</reference>
<accession>A0AA49JCU0</accession>
<reference evidence="2" key="1">
    <citation type="journal article" date="2023" name="Comput. Struct. Biotechnol. J.">
        <title>Discovery of a novel marine Bacteroidetes with a rich repertoire of carbohydrate-active enzymes.</title>
        <authorList>
            <person name="Chen B."/>
            <person name="Liu G."/>
            <person name="Chen Q."/>
            <person name="Wang H."/>
            <person name="Liu L."/>
            <person name="Tang K."/>
        </authorList>
    </citation>
    <scope>NUCLEOTIDE SEQUENCE</scope>
    <source>
        <strain evidence="2">TK19036</strain>
    </source>
</reference>
<dbReference type="Gene3D" id="2.60.40.1820">
    <property type="match status" value="1"/>
</dbReference>
<dbReference type="SUPFAM" id="SSF117070">
    <property type="entry name" value="LEA14-like"/>
    <property type="match status" value="1"/>
</dbReference>
<dbReference type="InterPro" id="IPR004864">
    <property type="entry name" value="LEA_2"/>
</dbReference>
<sequence length="153" mass="16730">MLKWIVGGAAAFFAGRYLLRLNQASKTIVTRTSLQVNKVSLSGIELKANVRLQNPNPINLSIQYPFVNLTYKDASLGSSQVKDETIQLPANGEESFNITIQSAGWLSLIQVLGTELVQKIRSGQKAVLDVVSTVTTKVNGIPYQQQETLKLAI</sequence>
<feature type="domain" description="Late embryogenesis abundant protein LEA-2 subgroup" evidence="1">
    <location>
        <begin position="50"/>
        <end position="138"/>
    </location>
</feature>
<dbReference type="EMBL" id="CP120682">
    <property type="protein sequence ID" value="WKN35978.1"/>
    <property type="molecule type" value="Genomic_DNA"/>
</dbReference>